<dbReference type="CTD" id="8233383"/>
<protein>
    <submittedName>
        <fullName evidence="1 2">Uncharacterized protein</fullName>
    </submittedName>
</protein>
<accession>E0V949</accession>
<reference evidence="1" key="1">
    <citation type="submission" date="2007-04" db="EMBL/GenBank/DDBJ databases">
        <title>Annotation of Pediculus humanus corporis strain USDA.</title>
        <authorList>
            <person name="Kirkness E."/>
            <person name="Hannick L."/>
            <person name="Hass B."/>
            <person name="Bruggner R."/>
            <person name="Lawson D."/>
            <person name="Bidwell S."/>
            <person name="Joardar V."/>
            <person name="Caler E."/>
            <person name="Walenz B."/>
            <person name="Inman J."/>
            <person name="Schobel S."/>
            <person name="Galinsky K."/>
            <person name="Amedeo P."/>
            <person name="Strausberg R."/>
        </authorList>
    </citation>
    <scope>NUCLEOTIDE SEQUENCE</scope>
    <source>
        <strain evidence="1">USDA</strain>
    </source>
</reference>
<dbReference type="EnsemblMetazoa" id="PHUM003780-RA">
    <property type="protein sequence ID" value="PHUM003780-PA"/>
    <property type="gene ID" value="PHUM003780"/>
</dbReference>
<dbReference type="VEuPathDB" id="VectorBase:PHUM003780"/>
<reference evidence="1" key="2">
    <citation type="submission" date="2007-04" db="EMBL/GenBank/DDBJ databases">
        <title>The genome of the human body louse.</title>
        <authorList>
            <consortium name="The Human Body Louse Genome Consortium"/>
            <person name="Kirkness E."/>
            <person name="Walenz B."/>
            <person name="Hass B."/>
            <person name="Bruggner R."/>
            <person name="Strausberg R."/>
        </authorList>
    </citation>
    <scope>NUCLEOTIDE SEQUENCE</scope>
    <source>
        <strain evidence="1">USDA</strain>
    </source>
</reference>
<dbReference type="EMBL" id="DS234988">
    <property type="protein sequence ID" value="EEB09905.1"/>
    <property type="molecule type" value="Genomic_DNA"/>
</dbReference>
<dbReference type="InParanoid" id="E0V949"/>
<organism>
    <name type="scientific">Pediculus humanus subsp. corporis</name>
    <name type="common">Body louse</name>
    <dbReference type="NCBI Taxonomy" id="121224"/>
    <lineage>
        <taxon>Eukaryota</taxon>
        <taxon>Metazoa</taxon>
        <taxon>Ecdysozoa</taxon>
        <taxon>Arthropoda</taxon>
        <taxon>Hexapoda</taxon>
        <taxon>Insecta</taxon>
        <taxon>Pterygota</taxon>
        <taxon>Neoptera</taxon>
        <taxon>Paraneoptera</taxon>
        <taxon>Psocodea</taxon>
        <taxon>Troctomorpha</taxon>
        <taxon>Phthiraptera</taxon>
        <taxon>Anoplura</taxon>
        <taxon>Pediculidae</taxon>
        <taxon>Pediculus</taxon>
    </lineage>
</organism>
<dbReference type="HOGENOM" id="CLU_1498039_0_0_1"/>
<evidence type="ECO:0000313" key="3">
    <source>
        <dbReference type="Proteomes" id="UP000009046"/>
    </source>
</evidence>
<reference evidence="2" key="3">
    <citation type="submission" date="2021-02" db="UniProtKB">
        <authorList>
            <consortium name="EnsemblMetazoa"/>
        </authorList>
    </citation>
    <scope>IDENTIFICATION</scope>
    <source>
        <strain evidence="2">USDA</strain>
    </source>
</reference>
<evidence type="ECO:0000313" key="1">
    <source>
        <dbReference type="EMBL" id="EEB09905.1"/>
    </source>
</evidence>
<evidence type="ECO:0000313" key="2">
    <source>
        <dbReference type="EnsemblMetazoa" id="PHUM003780-PA"/>
    </source>
</evidence>
<dbReference type="Proteomes" id="UP000009046">
    <property type="component" value="Unassembled WGS sequence"/>
</dbReference>
<sequence length="180" mass="21013">MQKDLATSLNSPILTVRTPIKRLGLSRKRKSTSVLSCETKIQILDKNSSNTPIKKTVDTDEKLNEEDKTTKIIKNEINCSQTEENLDFEKEIVAVRKRIEEKEKILKDVENKTVNCRDLENLIEQWKIGCKNAFLHLNNILMNRQEEYDSRTLLKKLGIWNIMYEIFKNDIDLNLSDNSE</sequence>
<dbReference type="KEGG" id="phu:Phum_PHUM003780"/>
<dbReference type="EMBL" id="AAZO01000045">
    <property type="status" value="NOT_ANNOTATED_CDS"/>
    <property type="molecule type" value="Genomic_DNA"/>
</dbReference>
<dbReference type="AlphaFoldDB" id="E0V949"/>
<proteinExistence type="predicted"/>
<name>E0V949_PEDHC</name>
<keyword evidence="3" id="KW-1185">Reference proteome</keyword>
<gene>
    <name evidence="2" type="primary">8233383</name>
    <name evidence="1" type="ORF">Phum_PHUM003780</name>
</gene>
<dbReference type="RefSeq" id="XP_002422643.1">
    <property type="nucleotide sequence ID" value="XM_002422598.1"/>
</dbReference>
<dbReference type="GeneID" id="8233383"/>